<dbReference type="CDD" id="cd00093">
    <property type="entry name" value="HTH_XRE"/>
    <property type="match status" value="1"/>
</dbReference>
<name>A0A919JX90_9ACTN</name>
<comment type="caution">
    <text evidence="2">The sequence shown here is derived from an EMBL/GenBank/DDBJ whole genome shotgun (WGS) entry which is preliminary data.</text>
</comment>
<dbReference type="SMART" id="SM00530">
    <property type="entry name" value="HTH_XRE"/>
    <property type="match status" value="1"/>
</dbReference>
<dbReference type="PROSITE" id="PS50943">
    <property type="entry name" value="HTH_CROC1"/>
    <property type="match status" value="1"/>
</dbReference>
<protein>
    <recommendedName>
        <fullName evidence="1">HTH cro/C1-type domain-containing protein</fullName>
    </recommendedName>
</protein>
<dbReference type="Pfam" id="PF13560">
    <property type="entry name" value="HTH_31"/>
    <property type="match status" value="1"/>
</dbReference>
<dbReference type="RefSeq" id="WP_203781503.1">
    <property type="nucleotide sequence ID" value="NZ_BOMV01000026.1"/>
</dbReference>
<organism evidence="2 3">
    <name type="scientific">Paractinoplanes rishiriensis</name>
    <dbReference type="NCBI Taxonomy" id="1050105"/>
    <lineage>
        <taxon>Bacteria</taxon>
        <taxon>Bacillati</taxon>
        <taxon>Actinomycetota</taxon>
        <taxon>Actinomycetes</taxon>
        <taxon>Micromonosporales</taxon>
        <taxon>Micromonosporaceae</taxon>
        <taxon>Paractinoplanes</taxon>
    </lineage>
</organism>
<dbReference type="InterPro" id="IPR001387">
    <property type="entry name" value="Cro/C1-type_HTH"/>
</dbReference>
<dbReference type="InterPro" id="IPR000792">
    <property type="entry name" value="Tscrpt_reg_LuxR_C"/>
</dbReference>
<dbReference type="InterPro" id="IPR036388">
    <property type="entry name" value="WH-like_DNA-bd_sf"/>
</dbReference>
<proteinExistence type="predicted"/>
<dbReference type="AlphaFoldDB" id="A0A919JX90"/>
<gene>
    <name evidence="2" type="ORF">Ari01nite_26650</name>
</gene>
<evidence type="ECO:0000259" key="1">
    <source>
        <dbReference type="PROSITE" id="PS50943"/>
    </source>
</evidence>
<dbReference type="Proteomes" id="UP000636960">
    <property type="component" value="Unassembled WGS sequence"/>
</dbReference>
<dbReference type="EMBL" id="BOMV01000026">
    <property type="protein sequence ID" value="GIE95200.1"/>
    <property type="molecule type" value="Genomic_DNA"/>
</dbReference>
<dbReference type="GO" id="GO:0006355">
    <property type="term" value="P:regulation of DNA-templated transcription"/>
    <property type="evidence" value="ECO:0007669"/>
    <property type="project" value="InterPro"/>
</dbReference>
<reference evidence="2" key="1">
    <citation type="submission" date="2021-01" db="EMBL/GenBank/DDBJ databases">
        <title>Whole genome shotgun sequence of Actinoplanes rishiriensis NBRC 108556.</title>
        <authorList>
            <person name="Komaki H."/>
            <person name="Tamura T."/>
        </authorList>
    </citation>
    <scope>NUCLEOTIDE SEQUENCE</scope>
    <source>
        <strain evidence="2">NBRC 108556</strain>
    </source>
</reference>
<evidence type="ECO:0000313" key="2">
    <source>
        <dbReference type="EMBL" id="GIE95200.1"/>
    </source>
</evidence>
<dbReference type="InterPro" id="IPR010982">
    <property type="entry name" value="Lambda_DNA-bd_dom_sf"/>
</dbReference>
<keyword evidence="3" id="KW-1185">Reference proteome</keyword>
<dbReference type="Gene3D" id="1.10.260.40">
    <property type="entry name" value="lambda repressor-like DNA-binding domains"/>
    <property type="match status" value="1"/>
</dbReference>
<dbReference type="InterPro" id="IPR016032">
    <property type="entry name" value="Sig_transdc_resp-reg_C-effctor"/>
</dbReference>
<dbReference type="Gene3D" id="1.10.10.10">
    <property type="entry name" value="Winged helix-like DNA-binding domain superfamily/Winged helix DNA-binding domain"/>
    <property type="match status" value="1"/>
</dbReference>
<dbReference type="SMART" id="SM00421">
    <property type="entry name" value="HTH_LUXR"/>
    <property type="match status" value="1"/>
</dbReference>
<dbReference type="SUPFAM" id="SSF46894">
    <property type="entry name" value="C-terminal effector domain of the bipartite response regulators"/>
    <property type="match status" value="1"/>
</dbReference>
<evidence type="ECO:0000313" key="3">
    <source>
        <dbReference type="Proteomes" id="UP000636960"/>
    </source>
</evidence>
<dbReference type="GO" id="GO:0003677">
    <property type="term" value="F:DNA binding"/>
    <property type="evidence" value="ECO:0007669"/>
    <property type="project" value="InterPro"/>
</dbReference>
<dbReference type="Pfam" id="PF00196">
    <property type="entry name" value="GerE"/>
    <property type="match status" value="1"/>
</dbReference>
<sequence length="141" mass="15493">MIHPVLPDSMQFTLEAVADGDSTIQIARRAHVSPNTVKDRLRILYSQLGARDRASAVSIGYQLGVLAGALPALPCVLADGVPLDTLVQAREDLGLSQPQISQRLGVSPFWLDQREHGNRRFPILVVRRYAEIVGVDLDKQD</sequence>
<feature type="domain" description="HTH cro/C1-type" evidence="1">
    <location>
        <begin position="86"/>
        <end position="140"/>
    </location>
</feature>
<accession>A0A919JX90</accession>
<dbReference type="SUPFAM" id="SSF47413">
    <property type="entry name" value="lambda repressor-like DNA-binding domains"/>
    <property type="match status" value="1"/>
</dbReference>